<evidence type="ECO:0000256" key="2">
    <source>
        <dbReference type="SAM" id="Phobius"/>
    </source>
</evidence>
<evidence type="ECO:0000256" key="1">
    <source>
        <dbReference type="SAM" id="MobiDB-lite"/>
    </source>
</evidence>
<feature type="transmembrane region" description="Helical" evidence="2">
    <location>
        <begin position="92"/>
        <end position="112"/>
    </location>
</feature>
<reference evidence="3 4" key="1">
    <citation type="submission" date="2017-09" db="EMBL/GenBank/DDBJ databases">
        <authorList>
            <person name="Ehlers B."/>
            <person name="Leendertz F.H."/>
        </authorList>
    </citation>
    <scope>NUCLEOTIDE SEQUENCE [LARGE SCALE GENOMIC DNA]</scope>
    <source>
        <strain evidence="3 4">DSM 45537</strain>
    </source>
</reference>
<feature type="transmembrane region" description="Helical" evidence="2">
    <location>
        <begin position="62"/>
        <end position="86"/>
    </location>
</feature>
<dbReference type="Proteomes" id="UP000219565">
    <property type="component" value="Unassembled WGS sequence"/>
</dbReference>
<accession>A0A285LUN0</accession>
<dbReference type="Pfam" id="PF07332">
    <property type="entry name" value="Phage_holin_3_6"/>
    <property type="match status" value="1"/>
</dbReference>
<evidence type="ECO:0000313" key="4">
    <source>
        <dbReference type="Proteomes" id="UP000219565"/>
    </source>
</evidence>
<proteinExistence type="predicted"/>
<keyword evidence="2" id="KW-0812">Transmembrane</keyword>
<organism evidence="3 4">
    <name type="scientific">Nocardia amikacinitolerans</name>
    <dbReference type="NCBI Taxonomy" id="756689"/>
    <lineage>
        <taxon>Bacteria</taxon>
        <taxon>Bacillati</taxon>
        <taxon>Actinomycetota</taxon>
        <taxon>Actinomycetes</taxon>
        <taxon>Mycobacteriales</taxon>
        <taxon>Nocardiaceae</taxon>
        <taxon>Nocardia</taxon>
    </lineage>
</organism>
<feature type="region of interest" description="Disordered" evidence="1">
    <location>
        <begin position="1"/>
        <end position="21"/>
    </location>
</feature>
<dbReference type="STRING" id="1379680.GCA_001612615_01841"/>
<protein>
    <submittedName>
        <fullName evidence="3">Putative Holin-X, holin superfamily III</fullName>
    </submittedName>
</protein>
<feature type="compositionally biased region" description="Low complexity" evidence="1">
    <location>
        <begin position="7"/>
        <end position="21"/>
    </location>
</feature>
<dbReference type="RefSeq" id="WP_097247467.1">
    <property type="nucleotide sequence ID" value="NZ_JAMTCV010000014.1"/>
</dbReference>
<keyword evidence="2" id="KW-0472">Membrane</keyword>
<gene>
    <name evidence="3" type="ORF">SAMN04244553_5600</name>
</gene>
<keyword evidence="2" id="KW-1133">Transmembrane helix</keyword>
<name>A0A285LUN0_9NOCA</name>
<dbReference type="InterPro" id="IPR009937">
    <property type="entry name" value="Phage_holin_3_6"/>
</dbReference>
<dbReference type="EMBL" id="OBEG01000006">
    <property type="protein sequence ID" value="SNY88620.1"/>
    <property type="molecule type" value="Genomic_DNA"/>
</dbReference>
<evidence type="ECO:0000313" key="3">
    <source>
        <dbReference type="EMBL" id="SNY88620.1"/>
    </source>
</evidence>
<dbReference type="AlphaFoldDB" id="A0A285LUN0"/>
<dbReference type="OrthoDB" id="4870234at2"/>
<keyword evidence="4" id="KW-1185">Reference proteome</keyword>
<sequence>MAHTTDARPAATRARPASDTRSVAELVDDATTQLTRLVRDEMQLARLEMQDKTKGIAKGAGLAGAGSLLAFYGGAALIAAAVLALAIPLPDWAAALIVGVALLALGGVLALVGKKAVTEASPPVPSEAIEGVRDDVEAVKKGSRR</sequence>